<dbReference type="Gene3D" id="3.30.300.30">
    <property type="match status" value="1"/>
</dbReference>
<keyword evidence="2" id="KW-0596">Phosphopantetheine</keyword>
<dbReference type="Gene3D" id="3.30.559.30">
    <property type="entry name" value="Nonribosomal peptide synthetase, condensation domain"/>
    <property type="match status" value="1"/>
</dbReference>
<feature type="compositionally biased region" description="Pro residues" evidence="4">
    <location>
        <begin position="211"/>
        <end position="223"/>
    </location>
</feature>
<dbReference type="SUPFAM" id="SSF52777">
    <property type="entry name" value="CoA-dependent acyltransferases"/>
    <property type="match status" value="2"/>
</dbReference>
<dbReference type="InterPro" id="IPR025110">
    <property type="entry name" value="AMP-bd_C"/>
</dbReference>
<dbReference type="PANTHER" id="PTHR45527:SF1">
    <property type="entry name" value="FATTY ACID SYNTHASE"/>
    <property type="match status" value="1"/>
</dbReference>
<feature type="domain" description="Carrier" evidence="5">
    <location>
        <begin position="968"/>
        <end position="1042"/>
    </location>
</feature>
<dbReference type="InterPro" id="IPR009081">
    <property type="entry name" value="PP-bd_ACP"/>
</dbReference>
<dbReference type="RefSeq" id="WP_069778936.1">
    <property type="nucleotide sequence ID" value="NZ_CP017248.1"/>
</dbReference>
<dbReference type="PROSITE" id="PS50075">
    <property type="entry name" value="CARRIER"/>
    <property type="match status" value="1"/>
</dbReference>
<dbReference type="PROSITE" id="PS00455">
    <property type="entry name" value="AMP_BINDING"/>
    <property type="match status" value="1"/>
</dbReference>
<dbReference type="NCBIfam" id="TIGR01733">
    <property type="entry name" value="AA-adenyl-dom"/>
    <property type="match status" value="1"/>
</dbReference>
<dbReference type="GO" id="GO:0031177">
    <property type="term" value="F:phosphopantetheine binding"/>
    <property type="evidence" value="ECO:0007669"/>
    <property type="project" value="InterPro"/>
</dbReference>
<dbReference type="Proteomes" id="UP000094960">
    <property type="component" value="Chromosome"/>
</dbReference>
<dbReference type="GO" id="GO:0009366">
    <property type="term" value="C:enterobactin synthetase complex"/>
    <property type="evidence" value="ECO:0007669"/>
    <property type="project" value="TreeGrafter"/>
</dbReference>
<organism evidence="6 7">
    <name type="scientific">Streptomyces fodineus</name>
    <dbReference type="NCBI Taxonomy" id="1904616"/>
    <lineage>
        <taxon>Bacteria</taxon>
        <taxon>Bacillati</taxon>
        <taxon>Actinomycetota</taxon>
        <taxon>Actinomycetes</taxon>
        <taxon>Kitasatosporales</taxon>
        <taxon>Streptomycetaceae</taxon>
        <taxon>Streptomyces</taxon>
    </lineage>
</organism>
<dbReference type="Gene3D" id="3.40.50.980">
    <property type="match status" value="2"/>
</dbReference>
<dbReference type="AlphaFoldDB" id="A0A1D7Y9T4"/>
<dbReference type="GO" id="GO:0043041">
    <property type="term" value="P:amino acid activation for nonribosomal peptide biosynthetic process"/>
    <property type="evidence" value="ECO:0007669"/>
    <property type="project" value="TreeGrafter"/>
</dbReference>
<evidence type="ECO:0000256" key="1">
    <source>
        <dbReference type="ARBA" id="ARBA00001957"/>
    </source>
</evidence>
<dbReference type="InterPro" id="IPR001242">
    <property type="entry name" value="Condensation_dom"/>
</dbReference>
<accession>A0A1D7Y9T4</accession>
<dbReference type="SMART" id="SM00823">
    <property type="entry name" value="PKS_PP"/>
    <property type="match status" value="1"/>
</dbReference>
<dbReference type="PROSITE" id="PS00012">
    <property type="entry name" value="PHOSPHOPANTETHEINE"/>
    <property type="match status" value="1"/>
</dbReference>
<dbReference type="GO" id="GO:0009239">
    <property type="term" value="P:enterobactin biosynthetic process"/>
    <property type="evidence" value="ECO:0007669"/>
    <property type="project" value="TreeGrafter"/>
</dbReference>
<evidence type="ECO:0000256" key="3">
    <source>
        <dbReference type="ARBA" id="ARBA00022553"/>
    </source>
</evidence>
<evidence type="ECO:0000256" key="4">
    <source>
        <dbReference type="SAM" id="MobiDB-lite"/>
    </source>
</evidence>
<proteinExistence type="predicted"/>
<dbReference type="InterPro" id="IPR010071">
    <property type="entry name" value="AA_adenyl_dom"/>
</dbReference>
<dbReference type="InterPro" id="IPR020845">
    <property type="entry name" value="AMP-binding_CS"/>
</dbReference>
<dbReference type="SUPFAM" id="SSF47336">
    <property type="entry name" value="ACP-like"/>
    <property type="match status" value="1"/>
</dbReference>
<dbReference type="SUPFAM" id="SSF56801">
    <property type="entry name" value="Acetyl-CoA synthetase-like"/>
    <property type="match status" value="1"/>
</dbReference>
<dbReference type="PANTHER" id="PTHR45527">
    <property type="entry name" value="NONRIBOSOMAL PEPTIDE SYNTHETASE"/>
    <property type="match status" value="1"/>
</dbReference>
<dbReference type="Pfam" id="PF00501">
    <property type="entry name" value="AMP-binding"/>
    <property type="match status" value="1"/>
</dbReference>
<dbReference type="GO" id="GO:0005829">
    <property type="term" value="C:cytosol"/>
    <property type="evidence" value="ECO:0007669"/>
    <property type="project" value="TreeGrafter"/>
</dbReference>
<dbReference type="Pfam" id="PF00668">
    <property type="entry name" value="Condensation"/>
    <property type="match status" value="1"/>
</dbReference>
<dbReference type="FunFam" id="2.30.38.10:FF:000001">
    <property type="entry name" value="Non-ribosomal peptide synthetase PvdI"/>
    <property type="match status" value="1"/>
</dbReference>
<dbReference type="FunFam" id="3.40.50.980:FF:000001">
    <property type="entry name" value="Non-ribosomal peptide synthetase"/>
    <property type="match status" value="1"/>
</dbReference>
<dbReference type="GO" id="GO:0047527">
    <property type="term" value="F:2,3-dihydroxybenzoate-serine ligase activity"/>
    <property type="evidence" value="ECO:0007669"/>
    <property type="project" value="TreeGrafter"/>
</dbReference>
<evidence type="ECO:0000313" key="7">
    <source>
        <dbReference type="Proteomes" id="UP000094960"/>
    </source>
</evidence>
<dbReference type="Gene3D" id="1.10.1200.10">
    <property type="entry name" value="ACP-like"/>
    <property type="match status" value="1"/>
</dbReference>
<dbReference type="InterPro" id="IPR020806">
    <property type="entry name" value="PKS_PP-bd"/>
</dbReference>
<keyword evidence="3" id="KW-0597">Phosphoprotein</keyword>
<evidence type="ECO:0000313" key="6">
    <source>
        <dbReference type="EMBL" id="AOR32322.1"/>
    </source>
</evidence>
<protein>
    <recommendedName>
        <fullName evidence="5">Carrier domain-containing protein</fullName>
    </recommendedName>
</protein>
<keyword evidence="7" id="KW-1185">Reference proteome</keyword>
<dbReference type="Pfam" id="PF13193">
    <property type="entry name" value="AMP-binding_C"/>
    <property type="match status" value="1"/>
</dbReference>
<name>A0A1D7Y9T4_9ACTN</name>
<evidence type="ECO:0000259" key="5">
    <source>
        <dbReference type="PROSITE" id="PS50075"/>
    </source>
</evidence>
<dbReference type="Gene3D" id="3.30.559.10">
    <property type="entry name" value="Chloramphenicol acetyltransferase-like domain"/>
    <property type="match status" value="1"/>
</dbReference>
<dbReference type="InterPro" id="IPR045851">
    <property type="entry name" value="AMP-bd_C_sf"/>
</dbReference>
<feature type="region of interest" description="Disordered" evidence="4">
    <location>
        <begin position="208"/>
        <end position="231"/>
    </location>
</feature>
<gene>
    <name evidence="6" type="ORF">BFF78_15715</name>
</gene>
<comment type="cofactor">
    <cofactor evidence="1">
        <name>pantetheine 4'-phosphate</name>
        <dbReference type="ChEBI" id="CHEBI:47942"/>
    </cofactor>
</comment>
<dbReference type="InterPro" id="IPR000873">
    <property type="entry name" value="AMP-dep_synth/lig_dom"/>
</dbReference>
<dbReference type="EMBL" id="CP017248">
    <property type="protein sequence ID" value="AOR32322.1"/>
    <property type="molecule type" value="Genomic_DNA"/>
</dbReference>
<dbReference type="InterPro" id="IPR006162">
    <property type="entry name" value="Ppantetheine_attach_site"/>
</dbReference>
<dbReference type="InterPro" id="IPR036736">
    <property type="entry name" value="ACP-like_sf"/>
</dbReference>
<dbReference type="KEGG" id="spun:BFF78_15715"/>
<reference evidence="7" key="1">
    <citation type="submission" date="2016-09" db="EMBL/GenBank/DDBJ databases">
        <title>Streptomyces puniciscabiei strain:TW1S1 Genome sequencing and assembly.</title>
        <authorList>
            <person name="Kim M.-K."/>
            <person name="Kim S.B."/>
        </authorList>
    </citation>
    <scope>NUCLEOTIDE SEQUENCE [LARGE SCALE GENOMIC DNA]</scope>
    <source>
        <strain evidence="7">TW1S1</strain>
    </source>
</reference>
<sequence length="1042" mass="111651">MIRQSGEAPSRPLTASQLGVWFAGEAADPTGSTFNVGDYLEIKGPVSADTLTLAHDRLTAEVEACRVTFAEGEEGPVQILGDEPRWPLTRVDLRGRPDARAAALAWMEADMGRRTDLVAGPLFCAALFVLAEDHLLYYRRGHHIVLDGWSLDLVGRRLAEIYTELAGDTPQAPAVPLAPMEILQEEDRTYHASARRSRDRDFWLGRLAGAPEPPTLSPRPAPGPRGTQRVKTDLGPARAARLFATAERLGVAWPEFAITATTVYVARLTDRTDVTLGMPISGRTSKAGRNVPGMTANILPLRVTCDPADTWAELARRVRSEIRQMLLHGRYRAEDLLRDLGLVGQGRQVSGPVVNVLGFESDLSFGSCPALRRSVQGVGVDDISFTFRQSSADEVELIVDANPRLYTEQEAQDHLRRLLDFLDQTVESGPDTPVSRPDLVGAKERALLLDWGTAADPGGPHHLVPDLFHRQAEATPDAVAIEDRATSVTYAGLDAQTNRIARLLIARGVGPGDVVALALPRSIRLVAAMAAVLKAGAAYLPLDPGYPAPRLAYMAADARPVLLLVDETTAKPMEALDAIRVNLDDPSVRGRISRLSDAPLTQQDRTRPLTPGHPAYVIYTSGSTGSPKGVVVPQRGAANLRNLATDCFGLGAHSRLLQFVSPSFDMSVADVWMTLLTGGTLVVADKSQLQPGPELERLITENAVSHVMLPPSVLQVLDPAQIPASVTFVVAGEACTPQVVQDWTGGRRLIDAYGPTEASVYSTVSDELTLSDAAAIPIGRPVPGFRAYVLDARLRLAPAGVPGELYIAGAGLALGYLGRPGLTAARFVPDPFGPPGSRMYRTGDLVRWTPDGNLVFLNRNDDQVKVRGFRIELGEVETLLLRLPGVARAAAMVREDRPGEHRLAGYVVPADGAALDPAELRARLAEQVPDHLVPLVTVVDQLPLTPSGKIDRAALPAPAVATATASGAPLNPAEQRIADLFADILGVPTQDADAHFFELGGDSLSAARLLGRVRAAFGVKPTMRELFAAPTVAGLARRVSNP</sequence>
<dbReference type="GO" id="GO:0008610">
    <property type="term" value="P:lipid biosynthetic process"/>
    <property type="evidence" value="ECO:0007669"/>
    <property type="project" value="UniProtKB-ARBA"/>
</dbReference>
<dbReference type="InterPro" id="IPR023213">
    <property type="entry name" value="CAT-like_dom_sf"/>
</dbReference>
<dbReference type="FunFam" id="3.40.50.12780:FF:000012">
    <property type="entry name" value="Non-ribosomal peptide synthetase"/>
    <property type="match status" value="1"/>
</dbReference>
<dbReference type="Pfam" id="PF00550">
    <property type="entry name" value="PP-binding"/>
    <property type="match status" value="1"/>
</dbReference>
<dbReference type="FunFam" id="3.30.300.30:FF:000010">
    <property type="entry name" value="Enterobactin synthetase component F"/>
    <property type="match status" value="1"/>
</dbReference>
<evidence type="ECO:0000256" key="2">
    <source>
        <dbReference type="ARBA" id="ARBA00022450"/>
    </source>
</evidence>
<dbReference type="Gene3D" id="2.30.38.10">
    <property type="entry name" value="Luciferase, Domain 3"/>
    <property type="match status" value="1"/>
</dbReference>